<dbReference type="Proteomes" id="UP001236500">
    <property type="component" value="Chromosome"/>
</dbReference>
<feature type="region of interest" description="Disordered" evidence="1">
    <location>
        <begin position="1"/>
        <end position="25"/>
    </location>
</feature>
<organism evidence="2 3">
    <name type="scientific">Microbulbifer bruguierae</name>
    <dbReference type="NCBI Taxonomy" id="3029061"/>
    <lineage>
        <taxon>Bacteria</taxon>
        <taxon>Pseudomonadati</taxon>
        <taxon>Pseudomonadota</taxon>
        <taxon>Gammaproteobacteria</taxon>
        <taxon>Cellvibrionales</taxon>
        <taxon>Microbulbiferaceae</taxon>
        <taxon>Microbulbifer</taxon>
    </lineage>
</organism>
<accession>A0ABY8NBX3</accession>
<gene>
    <name evidence="2" type="ORF">PVT68_16835</name>
</gene>
<evidence type="ECO:0000313" key="2">
    <source>
        <dbReference type="EMBL" id="WGL16418.1"/>
    </source>
</evidence>
<name>A0ABY8NBX3_9GAMM</name>
<dbReference type="RefSeq" id="WP_280320128.1">
    <property type="nucleotide sequence ID" value="NZ_CP118605.1"/>
</dbReference>
<evidence type="ECO:0000313" key="3">
    <source>
        <dbReference type="Proteomes" id="UP001236500"/>
    </source>
</evidence>
<keyword evidence="3" id="KW-1185">Reference proteome</keyword>
<sequence length="66" mass="7728">MLTQKIRAEATEKRHGDEPESEVREWSGQKIEIELAWNSELWLIRDSDLAKARQLLEQELRQALPG</sequence>
<evidence type="ECO:0000256" key="1">
    <source>
        <dbReference type="SAM" id="MobiDB-lite"/>
    </source>
</evidence>
<reference evidence="2 3" key="1">
    <citation type="submission" date="2023-02" db="EMBL/GenBank/DDBJ databases">
        <title>Description and genomic characterization of Microbulbifer bruguierae sp. nov., isolated from the sediment of mangrove plant Bruguiera sexangula.</title>
        <authorList>
            <person name="Long M."/>
        </authorList>
    </citation>
    <scope>NUCLEOTIDE SEQUENCE [LARGE SCALE GENOMIC DNA]</scope>
    <source>
        <strain evidence="2 3">H12</strain>
    </source>
</reference>
<dbReference type="EMBL" id="CP118605">
    <property type="protein sequence ID" value="WGL16418.1"/>
    <property type="molecule type" value="Genomic_DNA"/>
</dbReference>
<proteinExistence type="predicted"/>
<protein>
    <submittedName>
        <fullName evidence="2">Uncharacterized protein</fullName>
    </submittedName>
</protein>